<accession>A0A1V4KS44</accession>
<comment type="caution">
    <text evidence="1">The sequence shown here is derived from an EMBL/GenBank/DDBJ whole genome shotgun (WGS) entry which is preliminary data.</text>
</comment>
<protein>
    <submittedName>
        <fullName evidence="1">Uncharacterized protein</fullName>
    </submittedName>
</protein>
<sequence>MAGEAEGTRREGEGRAALKLHREGVKVCVGFPKSSVKVFGEISQESEYQQPPKSVKLRYVSAYGMSAVPGQLSTATASGGPFSRMENIFKYPK</sequence>
<gene>
    <name evidence="1" type="ORF">AV530_000751</name>
</gene>
<name>A0A1V4KS44_PATFA</name>
<proteinExistence type="predicted"/>
<dbReference type="AlphaFoldDB" id="A0A1V4KS44"/>
<dbReference type="Proteomes" id="UP000190648">
    <property type="component" value="Unassembled WGS sequence"/>
</dbReference>
<dbReference type="EMBL" id="LSYS01001700">
    <property type="protein sequence ID" value="OPJ87245.1"/>
    <property type="molecule type" value="Genomic_DNA"/>
</dbReference>
<organism evidence="1 2">
    <name type="scientific">Patagioenas fasciata monilis</name>
    <dbReference type="NCBI Taxonomy" id="372326"/>
    <lineage>
        <taxon>Eukaryota</taxon>
        <taxon>Metazoa</taxon>
        <taxon>Chordata</taxon>
        <taxon>Craniata</taxon>
        <taxon>Vertebrata</taxon>
        <taxon>Euteleostomi</taxon>
        <taxon>Archelosauria</taxon>
        <taxon>Archosauria</taxon>
        <taxon>Dinosauria</taxon>
        <taxon>Saurischia</taxon>
        <taxon>Theropoda</taxon>
        <taxon>Coelurosauria</taxon>
        <taxon>Aves</taxon>
        <taxon>Neognathae</taxon>
        <taxon>Neoaves</taxon>
        <taxon>Columbimorphae</taxon>
        <taxon>Columbiformes</taxon>
        <taxon>Columbidae</taxon>
        <taxon>Patagioenas</taxon>
    </lineage>
</organism>
<evidence type="ECO:0000313" key="1">
    <source>
        <dbReference type="EMBL" id="OPJ87245.1"/>
    </source>
</evidence>
<reference evidence="1 2" key="1">
    <citation type="submission" date="2016-02" db="EMBL/GenBank/DDBJ databases">
        <title>Band-tailed pigeon sequencing and assembly.</title>
        <authorList>
            <person name="Soares A.E."/>
            <person name="Novak B.J."/>
            <person name="Rice E.S."/>
            <person name="O'Connell B."/>
            <person name="Chang D."/>
            <person name="Weber S."/>
            <person name="Shapiro B."/>
        </authorList>
    </citation>
    <scope>NUCLEOTIDE SEQUENCE [LARGE SCALE GENOMIC DNA]</scope>
    <source>
        <strain evidence="1">BTP2013</strain>
        <tissue evidence="1">Blood</tissue>
    </source>
</reference>
<evidence type="ECO:0000313" key="2">
    <source>
        <dbReference type="Proteomes" id="UP000190648"/>
    </source>
</evidence>
<keyword evidence="2" id="KW-1185">Reference proteome</keyword>